<dbReference type="EMBL" id="SNZB01000004">
    <property type="protein sequence ID" value="TDR19535.1"/>
    <property type="molecule type" value="Genomic_DNA"/>
</dbReference>
<evidence type="ECO:0000313" key="2">
    <source>
        <dbReference type="Proteomes" id="UP000295724"/>
    </source>
</evidence>
<name>A0A4R6XJ53_9GAMM</name>
<comment type="caution">
    <text evidence="1">The sequence shown here is derived from an EMBL/GenBank/DDBJ whole genome shotgun (WGS) entry which is preliminary data.</text>
</comment>
<accession>A0A4R6XJ53</accession>
<keyword evidence="2" id="KW-1185">Reference proteome</keyword>
<dbReference type="AlphaFoldDB" id="A0A4R6XJ53"/>
<proteinExistence type="predicted"/>
<sequence length="196" mass="22304">MKFIAMVLMFFGFSQSEQSLAEDLSIRLVAGEFVRGLYQDENIELFVLNLPANAILPDHQTGPRIVILMSDLSGKRLADGSEFSVEQDQVLYLQNTYSQGFQNSTTPATYLVLDLKGVVLDNKLSHPCEQPSMLQLFAQDDFTVCKNVTKQEIDFHVTTMVYRDDHHQFFLQHRSNKMTIIPGDVLIEFHGQLTVE</sequence>
<evidence type="ECO:0000313" key="1">
    <source>
        <dbReference type="EMBL" id="TDR19535.1"/>
    </source>
</evidence>
<dbReference type="RefSeq" id="WP_133566514.1">
    <property type="nucleotide sequence ID" value="NZ_NIHB01000004.1"/>
</dbReference>
<dbReference type="Proteomes" id="UP000295724">
    <property type="component" value="Unassembled WGS sequence"/>
</dbReference>
<gene>
    <name evidence="1" type="ORF">C8D91_2091</name>
</gene>
<organism evidence="1 2">
    <name type="scientific">Marinicella litoralis</name>
    <dbReference type="NCBI Taxonomy" id="644220"/>
    <lineage>
        <taxon>Bacteria</taxon>
        <taxon>Pseudomonadati</taxon>
        <taxon>Pseudomonadota</taxon>
        <taxon>Gammaproteobacteria</taxon>
        <taxon>Lysobacterales</taxon>
        <taxon>Marinicellaceae</taxon>
        <taxon>Marinicella</taxon>
    </lineage>
</organism>
<reference evidence="1 2" key="1">
    <citation type="submission" date="2019-03" db="EMBL/GenBank/DDBJ databases">
        <title>Genomic Encyclopedia of Type Strains, Phase IV (KMG-IV): sequencing the most valuable type-strain genomes for metagenomic binning, comparative biology and taxonomic classification.</title>
        <authorList>
            <person name="Goeker M."/>
        </authorList>
    </citation>
    <scope>NUCLEOTIDE SEQUENCE [LARGE SCALE GENOMIC DNA]</scope>
    <source>
        <strain evidence="1 2">DSM 25488</strain>
    </source>
</reference>
<protein>
    <submittedName>
        <fullName evidence="1">Uncharacterized protein</fullName>
    </submittedName>
</protein>